<accession>A0A8H7Q9Y4</accession>
<dbReference type="PANTHER" id="PTHR11477">
    <property type="entry name" value="TRANSCRIPTION FACTOR S-II ZINC FINGER DOMAIN-CONTAINING PROTEIN"/>
    <property type="match status" value="1"/>
</dbReference>
<dbReference type="InterPro" id="IPR011011">
    <property type="entry name" value="Znf_FYVE_PHD"/>
</dbReference>
<feature type="region of interest" description="Disordered" evidence="8">
    <location>
        <begin position="257"/>
        <end position="288"/>
    </location>
</feature>
<dbReference type="GO" id="GO:0008270">
    <property type="term" value="F:zinc ion binding"/>
    <property type="evidence" value="ECO:0007669"/>
    <property type="project" value="UniProtKB-KW"/>
</dbReference>
<evidence type="ECO:0000256" key="6">
    <source>
        <dbReference type="ARBA" id="ARBA00022833"/>
    </source>
</evidence>
<dbReference type="GO" id="GO:0031440">
    <property type="term" value="P:regulation of mRNA 3'-end processing"/>
    <property type="evidence" value="ECO:0007669"/>
    <property type="project" value="TreeGrafter"/>
</dbReference>
<comment type="similarity">
    <text evidence="2">Belongs to the BYE1 family.</text>
</comment>
<keyword evidence="6" id="KW-0862">Zinc</keyword>
<dbReference type="AlphaFoldDB" id="A0A8H7Q9Y4"/>
<feature type="region of interest" description="Disordered" evidence="8">
    <location>
        <begin position="133"/>
        <end position="185"/>
    </location>
</feature>
<evidence type="ECO:0000256" key="5">
    <source>
        <dbReference type="ARBA" id="ARBA00022771"/>
    </source>
</evidence>
<dbReference type="SUPFAM" id="SSF46942">
    <property type="entry name" value="Elongation factor TFIIS domain 2"/>
    <property type="match status" value="1"/>
</dbReference>
<feature type="compositionally biased region" description="Polar residues" evidence="8">
    <location>
        <begin position="415"/>
        <end position="427"/>
    </location>
</feature>
<evidence type="ECO:0000259" key="10">
    <source>
        <dbReference type="PROSITE" id="PS51321"/>
    </source>
</evidence>
<dbReference type="InterPro" id="IPR001965">
    <property type="entry name" value="Znf_PHD"/>
</dbReference>
<dbReference type="GO" id="GO:0000977">
    <property type="term" value="F:RNA polymerase II transcription regulatory region sequence-specific DNA binding"/>
    <property type="evidence" value="ECO:0007669"/>
    <property type="project" value="TreeGrafter"/>
</dbReference>
<evidence type="ECO:0000256" key="3">
    <source>
        <dbReference type="ARBA" id="ARBA00021616"/>
    </source>
</evidence>
<dbReference type="GO" id="GO:0001139">
    <property type="term" value="F:RNA polymerase II complex recruiting activity"/>
    <property type="evidence" value="ECO:0007669"/>
    <property type="project" value="TreeGrafter"/>
</dbReference>
<dbReference type="SMART" id="SM00249">
    <property type="entry name" value="PHD"/>
    <property type="match status" value="1"/>
</dbReference>
<dbReference type="InterPro" id="IPR003618">
    <property type="entry name" value="TFIIS_cen_dom"/>
</dbReference>
<dbReference type="InterPro" id="IPR019787">
    <property type="entry name" value="Znf_PHD-finger"/>
</dbReference>
<comment type="caution">
    <text evidence="11">The sequence shown here is derived from an EMBL/GenBank/DDBJ whole genome shotgun (WGS) entry which is preliminary data.</text>
</comment>
<dbReference type="GO" id="GO:0031564">
    <property type="term" value="P:transcription antitermination"/>
    <property type="evidence" value="ECO:0007669"/>
    <property type="project" value="TreeGrafter"/>
</dbReference>
<feature type="region of interest" description="Disordered" evidence="8">
    <location>
        <begin position="627"/>
        <end position="653"/>
    </location>
</feature>
<dbReference type="EMBL" id="JAEPRA010000001">
    <property type="protein sequence ID" value="KAG2188732.1"/>
    <property type="molecule type" value="Genomic_DNA"/>
</dbReference>
<gene>
    <name evidence="11" type="ORF">INT44_003871</name>
</gene>
<evidence type="ECO:0000256" key="8">
    <source>
        <dbReference type="SAM" id="MobiDB-lite"/>
    </source>
</evidence>
<feature type="compositionally biased region" description="Polar residues" evidence="8">
    <location>
        <begin position="1040"/>
        <end position="1058"/>
    </location>
</feature>
<name>A0A8H7Q9Y4_9FUNG</name>
<feature type="compositionally biased region" description="Low complexity" evidence="8">
    <location>
        <begin position="1009"/>
        <end position="1027"/>
    </location>
</feature>
<keyword evidence="5 7" id="KW-0863">Zinc-finger</keyword>
<keyword evidence="12" id="KW-1185">Reference proteome</keyword>
<feature type="compositionally biased region" description="Pro residues" evidence="8">
    <location>
        <begin position="1028"/>
        <end position="1037"/>
    </location>
</feature>
<evidence type="ECO:0000313" key="12">
    <source>
        <dbReference type="Proteomes" id="UP000612746"/>
    </source>
</evidence>
<comment type="function">
    <text evidence="1">Negative regulator of transcription elongation.</text>
</comment>
<dbReference type="Proteomes" id="UP000612746">
    <property type="component" value="Unassembled WGS sequence"/>
</dbReference>
<evidence type="ECO:0000256" key="4">
    <source>
        <dbReference type="ARBA" id="ARBA00022723"/>
    </source>
</evidence>
<feature type="region of interest" description="Disordered" evidence="8">
    <location>
        <begin position="395"/>
        <end position="432"/>
    </location>
</feature>
<evidence type="ECO:0000256" key="7">
    <source>
        <dbReference type="PROSITE-ProRule" id="PRU00146"/>
    </source>
</evidence>
<dbReference type="InterPro" id="IPR019786">
    <property type="entry name" value="Zinc_finger_PHD-type_CS"/>
</dbReference>
<feature type="region of interest" description="Disordered" evidence="8">
    <location>
        <begin position="864"/>
        <end position="894"/>
    </location>
</feature>
<dbReference type="Pfam" id="PF00628">
    <property type="entry name" value="PHD"/>
    <property type="match status" value="1"/>
</dbReference>
<feature type="region of interest" description="Disordered" evidence="8">
    <location>
        <begin position="562"/>
        <end position="614"/>
    </location>
</feature>
<dbReference type="GO" id="GO:0006368">
    <property type="term" value="P:transcription elongation by RNA polymerase II"/>
    <property type="evidence" value="ECO:0007669"/>
    <property type="project" value="TreeGrafter"/>
</dbReference>
<feature type="compositionally biased region" description="Polar residues" evidence="8">
    <location>
        <begin position="961"/>
        <end position="979"/>
    </location>
</feature>
<evidence type="ECO:0000256" key="2">
    <source>
        <dbReference type="ARBA" id="ARBA00011050"/>
    </source>
</evidence>
<feature type="compositionally biased region" description="Low complexity" evidence="8">
    <location>
        <begin position="145"/>
        <end position="156"/>
    </location>
</feature>
<feature type="compositionally biased region" description="Polar residues" evidence="8">
    <location>
        <begin position="595"/>
        <end position="610"/>
    </location>
</feature>
<dbReference type="PROSITE" id="PS01359">
    <property type="entry name" value="ZF_PHD_1"/>
    <property type="match status" value="1"/>
</dbReference>
<feature type="region of interest" description="Disordered" evidence="8">
    <location>
        <begin position="675"/>
        <end position="705"/>
    </location>
</feature>
<sequence>MNDNDMDSFLYLRDNGFEGDGQKAQELDQEQAPATFMEDQRPSWPDHDALDNLHDHHDVTHFLLPMETEDWSILDQSQLLNDQSMFAQDKAPTINSNEVDDGHSLAPAATTISISNPGYVTPDMIYQQSNNQDIKGQNDEASTQNTVNRNTRMSTRSRTRQMDKAPTEDDVNAQQDSSETAEPKRKTQKSKKLYCICQQPYDGSPMVQCDSCQEWFHCSCVNLDPEEAEDIEWTCESCSKKPGKTVGKEKKKDITSRWRKEREASAEWNGSEEEEDEEIQEEHKVERKKSATPGNCLLSTCSKPAKNNSLFCSDKCASSHVNDKATTRRRSKRTESPETIQSPTEKTQDSPTIQSKSSEIDAVRRNVVKSLTATLKGLVESALAKDPTIFTDYTNQGANSVQAPGKPDASKDQKSSTSEATPMSPSTEEVDEAKSIAQLPSAMNIAEQVAVNIENAMYEHLAEPHPKFPASKPQVCGEKYKGKFRSLLHNLKDKANEIFQLRVMTGDLTPESLVNMSAEDMANPELKSMSETLWQKSIKNSVLETQNVPIIKKTHKGDIIMMPSKDNASFADDQAGKRSPLVRLEDKRDDFGSPKSPNSRKSSISLTPKSPMQKIDTLDDILARMIPTGEGEDNGKRSAESPGENKQKKRKVNIDMEKLLGDEDVQLEFGSDDEGLVESSMKSDSDMATDEQEHGTATTALSSGEPKAYPLHPIWNGKSIMQQVAEFESSSFQIGGRCLADQEWANILSPTIWIEGRIPTDRVTDYLTQTQFSSSKELVLIEIKCSQPASQQEADNLLKYFSSRNRYGVVARNKPVIKDFYIIPLTAQENLPDCLVALNHGLGEKDRDRDMLLGIIVLNKKVAADPRRTSESRSNRDTNVSSHTEPTLPQLPQPVTASIIPQPAVIGTPDLSSLLQNGEVNPLIKQLLSNKDIVQLLTKNQANNAPQAVNAAYQPIPTGPSHDTYQPMYNSSPYHSNMQRHPGALSRNDLPTDSGRPPYSQYEQIPTGPSSYQPYQQQQHWNDRNPPYSSPDAPPPSNNMGRQSRWDTPNSGGYQQYPTGPAGIYPPRERGQSRPPDFNRGRGRGSYGHNNGRGRRGHPGEHGRPRRR</sequence>
<dbReference type="Pfam" id="PF07500">
    <property type="entry name" value="TFIIS_M"/>
    <property type="match status" value="1"/>
</dbReference>
<evidence type="ECO:0000259" key="9">
    <source>
        <dbReference type="PROSITE" id="PS50016"/>
    </source>
</evidence>
<dbReference type="GO" id="GO:0005634">
    <property type="term" value="C:nucleus"/>
    <property type="evidence" value="ECO:0007669"/>
    <property type="project" value="TreeGrafter"/>
</dbReference>
<feature type="region of interest" description="Disordered" evidence="8">
    <location>
        <begin position="322"/>
        <end position="358"/>
    </location>
</feature>
<evidence type="ECO:0000256" key="1">
    <source>
        <dbReference type="ARBA" id="ARBA00002311"/>
    </source>
</evidence>
<keyword evidence="4" id="KW-0479">Metal-binding</keyword>
<feature type="compositionally biased region" description="Basic and acidic residues" evidence="8">
    <location>
        <begin position="1098"/>
        <end position="1108"/>
    </location>
</feature>
<dbReference type="CDD" id="cd21538">
    <property type="entry name" value="SPOC_TFIIS"/>
    <property type="match status" value="1"/>
</dbReference>
<dbReference type="SUPFAM" id="SSF57903">
    <property type="entry name" value="FYVE/PHD zinc finger"/>
    <property type="match status" value="1"/>
</dbReference>
<feature type="domain" description="TFIIS central" evidence="10">
    <location>
        <begin position="363"/>
        <end position="549"/>
    </location>
</feature>
<feature type="compositionally biased region" description="Basic and acidic residues" evidence="8">
    <location>
        <begin position="864"/>
        <end position="876"/>
    </location>
</feature>
<feature type="compositionally biased region" description="Acidic residues" evidence="8">
    <location>
        <begin position="270"/>
        <end position="280"/>
    </location>
</feature>
<dbReference type="SMART" id="SM00510">
    <property type="entry name" value="TFS2M"/>
    <property type="match status" value="1"/>
</dbReference>
<feature type="compositionally biased region" description="Polar residues" evidence="8">
    <location>
        <begin position="337"/>
        <end position="357"/>
    </location>
</feature>
<dbReference type="Pfam" id="PF07744">
    <property type="entry name" value="SPOC"/>
    <property type="match status" value="1"/>
</dbReference>
<protein>
    <recommendedName>
        <fullName evidence="3">Transcription factor BYE1</fullName>
    </recommendedName>
</protein>
<dbReference type="OrthoDB" id="419537at2759"/>
<dbReference type="PANTHER" id="PTHR11477:SF11">
    <property type="entry name" value="TRANSCRIPTION FACTOR BYE1"/>
    <property type="match status" value="1"/>
</dbReference>
<dbReference type="PROSITE" id="PS51321">
    <property type="entry name" value="TFIIS_CENTRAL"/>
    <property type="match status" value="1"/>
</dbReference>
<dbReference type="Gene3D" id="3.30.40.10">
    <property type="entry name" value="Zinc/RING finger domain, C3HC4 (zinc finger)"/>
    <property type="match status" value="1"/>
</dbReference>
<feature type="compositionally biased region" description="Polar residues" evidence="8">
    <location>
        <begin position="877"/>
        <end position="887"/>
    </location>
</feature>
<feature type="compositionally biased region" description="Basic and acidic residues" evidence="8">
    <location>
        <begin position="583"/>
        <end position="592"/>
    </location>
</feature>
<dbReference type="Gene3D" id="1.10.472.30">
    <property type="entry name" value="Transcription elongation factor S-II, central domain"/>
    <property type="match status" value="1"/>
</dbReference>
<feature type="compositionally biased region" description="Basic and acidic residues" evidence="8">
    <location>
        <begin position="633"/>
        <end position="653"/>
    </location>
</feature>
<dbReference type="InterPro" id="IPR012921">
    <property type="entry name" value="SPOC_C"/>
</dbReference>
<feature type="region of interest" description="Disordered" evidence="8">
    <location>
        <begin position="952"/>
        <end position="1108"/>
    </location>
</feature>
<organism evidence="11 12">
    <name type="scientific">Umbelopsis vinacea</name>
    <dbReference type="NCBI Taxonomy" id="44442"/>
    <lineage>
        <taxon>Eukaryota</taxon>
        <taxon>Fungi</taxon>
        <taxon>Fungi incertae sedis</taxon>
        <taxon>Mucoromycota</taxon>
        <taxon>Mucoromycotina</taxon>
        <taxon>Umbelopsidomycetes</taxon>
        <taxon>Umbelopsidales</taxon>
        <taxon>Umbelopsidaceae</taxon>
        <taxon>Umbelopsis</taxon>
    </lineage>
</organism>
<feature type="domain" description="PHD-type" evidence="9">
    <location>
        <begin position="192"/>
        <end position="241"/>
    </location>
</feature>
<reference evidence="11" key="1">
    <citation type="submission" date="2020-12" db="EMBL/GenBank/DDBJ databases">
        <title>Metabolic potential, ecology and presence of endohyphal bacteria is reflected in genomic diversity of Mucoromycotina.</title>
        <authorList>
            <person name="Muszewska A."/>
            <person name="Okrasinska A."/>
            <person name="Steczkiewicz K."/>
            <person name="Drgas O."/>
            <person name="Orlowska M."/>
            <person name="Perlinska-Lenart U."/>
            <person name="Aleksandrzak-Piekarczyk T."/>
            <person name="Szatraj K."/>
            <person name="Zielenkiewicz U."/>
            <person name="Pilsyk S."/>
            <person name="Malc E."/>
            <person name="Mieczkowski P."/>
            <person name="Kruszewska J.S."/>
            <person name="Biernat P."/>
            <person name="Pawlowska J."/>
        </authorList>
    </citation>
    <scope>NUCLEOTIDE SEQUENCE</scope>
    <source>
        <strain evidence="11">WA0000051536</strain>
    </source>
</reference>
<dbReference type="InterPro" id="IPR036575">
    <property type="entry name" value="TFIIS_cen_dom_sf"/>
</dbReference>
<proteinExistence type="inferred from homology"/>
<dbReference type="PROSITE" id="PS50016">
    <property type="entry name" value="ZF_PHD_2"/>
    <property type="match status" value="1"/>
</dbReference>
<dbReference type="InterPro" id="IPR013083">
    <property type="entry name" value="Znf_RING/FYVE/PHD"/>
</dbReference>
<dbReference type="GO" id="GO:0006362">
    <property type="term" value="P:transcription elongation by RNA polymerase I"/>
    <property type="evidence" value="ECO:0007669"/>
    <property type="project" value="TreeGrafter"/>
</dbReference>
<feature type="compositionally biased region" description="Polar residues" evidence="8">
    <location>
        <begin position="133"/>
        <end position="144"/>
    </location>
</feature>
<feature type="compositionally biased region" description="Basic and acidic residues" evidence="8">
    <location>
        <begin position="1067"/>
        <end position="1080"/>
    </location>
</feature>
<evidence type="ECO:0000313" key="11">
    <source>
        <dbReference type="EMBL" id="KAG2188732.1"/>
    </source>
</evidence>